<organism evidence="2 3">
    <name type="scientific">Rickenella mellea</name>
    <dbReference type="NCBI Taxonomy" id="50990"/>
    <lineage>
        <taxon>Eukaryota</taxon>
        <taxon>Fungi</taxon>
        <taxon>Dikarya</taxon>
        <taxon>Basidiomycota</taxon>
        <taxon>Agaricomycotina</taxon>
        <taxon>Agaricomycetes</taxon>
        <taxon>Hymenochaetales</taxon>
        <taxon>Rickenellaceae</taxon>
        <taxon>Rickenella</taxon>
    </lineage>
</organism>
<evidence type="ECO:0000313" key="2">
    <source>
        <dbReference type="EMBL" id="TDL14504.1"/>
    </source>
</evidence>
<name>A0A4Y7PGC9_9AGAM</name>
<feature type="region of interest" description="Disordered" evidence="1">
    <location>
        <begin position="404"/>
        <end position="427"/>
    </location>
</feature>
<dbReference type="EMBL" id="ML170331">
    <property type="protein sequence ID" value="TDL14504.1"/>
    <property type="molecule type" value="Genomic_DNA"/>
</dbReference>
<gene>
    <name evidence="2" type="ORF">BD410DRAFT_845964</name>
</gene>
<evidence type="ECO:0000313" key="3">
    <source>
        <dbReference type="Proteomes" id="UP000294933"/>
    </source>
</evidence>
<proteinExistence type="predicted"/>
<keyword evidence="3" id="KW-1185">Reference proteome</keyword>
<dbReference type="VEuPathDB" id="FungiDB:BD410DRAFT_845964"/>
<dbReference type="AlphaFoldDB" id="A0A4Y7PGC9"/>
<dbReference type="STRING" id="50990.A0A4Y7PGC9"/>
<sequence length="427" mass="48230">MSAFRRHEDPRPVSEGRSLAKVKLELAKQDAIDASAGVISPHEVSASTFLSSGMELEEQQRALKVMVAKKSAKSDIQAAEIQQKRNALKHRIDIWLKIQGVYMPGVAASLQDRHPSVDERTEPSNSELSELFLPSSLAPAVRAALAPGLAEKELRLRMAQADDCIHQLRRHLRIRTNLYRFKVFNSSGQKANTRTRVVIDRFQDKIERHVERYRAARLALLSLDPNGEWVTRLLVLNNGDVRGPSRDDGEELSAKDRENMRVEWVKSAARFDRWAEEVTLVCEEMRRTLVFLEWRAVWWLSQANRRAAAQSVDGHAIDLGLQSGLHAYAMKQAATQRALAKRFAQLWVPFLRRHSLLPLVCAEWDWAVPNTQPVSRRRPSPAPQPSTSLRLCLDSLMAVDLDDEDDGDFEENASSGDESVVSVDIHT</sequence>
<protein>
    <submittedName>
        <fullName evidence="2">Uncharacterized protein</fullName>
    </submittedName>
</protein>
<evidence type="ECO:0000256" key="1">
    <source>
        <dbReference type="SAM" id="MobiDB-lite"/>
    </source>
</evidence>
<reference evidence="2 3" key="1">
    <citation type="submission" date="2018-06" db="EMBL/GenBank/DDBJ databases">
        <title>A transcriptomic atlas of mushroom development highlights an independent origin of complex multicellularity.</title>
        <authorList>
            <consortium name="DOE Joint Genome Institute"/>
            <person name="Krizsan K."/>
            <person name="Almasi E."/>
            <person name="Merenyi Z."/>
            <person name="Sahu N."/>
            <person name="Viragh M."/>
            <person name="Koszo T."/>
            <person name="Mondo S."/>
            <person name="Kiss B."/>
            <person name="Balint B."/>
            <person name="Kues U."/>
            <person name="Barry K."/>
            <person name="Hegedus J.C."/>
            <person name="Henrissat B."/>
            <person name="Johnson J."/>
            <person name="Lipzen A."/>
            <person name="Ohm R."/>
            <person name="Nagy I."/>
            <person name="Pangilinan J."/>
            <person name="Yan J."/>
            <person name="Xiong Y."/>
            <person name="Grigoriev I.V."/>
            <person name="Hibbett D.S."/>
            <person name="Nagy L.G."/>
        </authorList>
    </citation>
    <scope>NUCLEOTIDE SEQUENCE [LARGE SCALE GENOMIC DNA]</scope>
    <source>
        <strain evidence="2 3">SZMC22713</strain>
    </source>
</reference>
<accession>A0A4Y7PGC9</accession>
<dbReference type="Proteomes" id="UP000294933">
    <property type="component" value="Unassembled WGS sequence"/>
</dbReference>
<dbReference type="OrthoDB" id="2804062at2759"/>